<reference evidence="3 4" key="3">
    <citation type="submission" date="2023-08" db="EMBL/GenBank/DDBJ databases">
        <title>Genomic surveillance of Staphylococcus haemolyticus neonatal outbreak in southern France.</title>
        <authorList>
            <person name="Magnan C."/>
            <person name="Morsli M."/>
            <person name="Thiery B."/>
            <person name="Salipante F."/>
            <person name="Attar J."/>
            <person name="Massimo D.M."/>
            <person name="Ory J."/>
            <person name="Pantel A."/>
            <person name="Lavigne J.-P."/>
        </authorList>
    </citation>
    <scope>NUCLEOTIDE SEQUENCE [LARGE SCALE GENOMIC DNA]</scope>
    <source>
        <strain evidence="3 4">NSH026</strain>
    </source>
</reference>
<evidence type="ECO:0000313" key="3">
    <source>
        <dbReference type="EMBL" id="MDT4286353.1"/>
    </source>
</evidence>
<evidence type="ECO:0000313" key="4">
    <source>
        <dbReference type="Proteomes" id="UP001269271"/>
    </source>
</evidence>
<dbReference type="PROSITE" id="PS50931">
    <property type="entry name" value="HTH_LYSR"/>
    <property type="match status" value="1"/>
</dbReference>
<dbReference type="InterPro" id="IPR000847">
    <property type="entry name" value="LysR_HTH_N"/>
</dbReference>
<dbReference type="InterPro" id="IPR050950">
    <property type="entry name" value="HTH-type_LysR_regulators"/>
</dbReference>
<proteinExistence type="predicted"/>
<dbReference type="InterPro" id="IPR036388">
    <property type="entry name" value="WH-like_DNA-bd_sf"/>
</dbReference>
<dbReference type="AlphaFoldDB" id="A0A023UGP0"/>
<dbReference type="PANTHER" id="PTHR30419">
    <property type="entry name" value="HTH-TYPE TRANSCRIPTIONAL REGULATOR YBHD"/>
    <property type="match status" value="1"/>
</dbReference>
<keyword evidence="4" id="KW-1185">Reference proteome</keyword>
<evidence type="ECO:0000259" key="1">
    <source>
        <dbReference type="PROSITE" id="PS50931"/>
    </source>
</evidence>
<evidence type="ECO:0000313" key="2">
    <source>
        <dbReference type="EMBL" id="AHX99871.1"/>
    </source>
</evidence>
<dbReference type="EMBL" id="KF006347">
    <property type="protein sequence ID" value="AHX99871.1"/>
    <property type="molecule type" value="Genomic_DNA"/>
</dbReference>
<sequence>MTYKNKIQYLEAIQRYGSISHAAKHLYISQPYLSRYIQDVENNLGVTLINRDSNPLELTYSAERFLDYLHEIEDIDTRMRDELQTISNLKKGVSV</sequence>
<gene>
    <name evidence="3" type="ORF">RO950_04895</name>
    <name evidence="2" type="ORF">SHP0162</name>
</gene>
<dbReference type="GO" id="GO:0003700">
    <property type="term" value="F:DNA-binding transcription factor activity"/>
    <property type="evidence" value="ECO:0007669"/>
    <property type="project" value="InterPro"/>
</dbReference>
<dbReference type="RefSeq" id="WP_016930514.1">
    <property type="nucleotide sequence ID" value="NZ_CAJCFW010000031.1"/>
</dbReference>
<protein>
    <submittedName>
        <fullName evidence="3">LysR family transcriptional regulator</fullName>
    </submittedName>
    <submittedName>
        <fullName evidence="2">LysR substrate binding domain protein</fullName>
    </submittedName>
</protein>
<dbReference type="Gene3D" id="1.10.10.10">
    <property type="entry name" value="Winged helix-like DNA-binding domain superfamily/Winged helix DNA-binding domain"/>
    <property type="match status" value="1"/>
</dbReference>
<dbReference type="EMBL" id="JAVSOO010000009">
    <property type="protein sequence ID" value="MDT4286353.1"/>
    <property type="molecule type" value="Genomic_DNA"/>
</dbReference>
<dbReference type="PANTHER" id="PTHR30419:SF8">
    <property type="entry name" value="NITROGEN ASSIMILATION TRANSCRIPTIONAL ACTIVATOR-RELATED"/>
    <property type="match status" value="1"/>
</dbReference>
<reference evidence="2" key="2">
    <citation type="journal article" date="2014" name="PLoS ONE">
        <title>Characterization of the staphylococcal cassette chromosome composite island of Staphylococcus haemolyticus SH32, a methicillin-resistant clinical isolate from China.</title>
        <authorList>
            <person name="Yu D."/>
            <person name="Pi B."/>
            <person name="Chen Y."/>
            <person name="Wang Y."/>
            <person name="Ruan Z."/>
            <person name="Otto M."/>
            <person name="Yu Y."/>
        </authorList>
    </citation>
    <scope>NUCLEOTIDE SEQUENCE</scope>
    <source>
        <strain evidence="2">SH32</strain>
    </source>
</reference>
<name>A0A023UGP0_STAHA</name>
<dbReference type="GO" id="GO:0005829">
    <property type="term" value="C:cytosol"/>
    <property type="evidence" value="ECO:0007669"/>
    <property type="project" value="TreeGrafter"/>
</dbReference>
<dbReference type="InterPro" id="IPR036390">
    <property type="entry name" value="WH_DNA-bd_sf"/>
</dbReference>
<accession>A0A023UGP0</accession>
<dbReference type="Pfam" id="PF00126">
    <property type="entry name" value="HTH_1"/>
    <property type="match status" value="1"/>
</dbReference>
<feature type="domain" description="HTH lysR-type" evidence="1">
    <location>
        <begin position="1"/>
        <end position="59"/>
    </location>
</feature>
<dbReference type="PRINTS" id="PR00039">
    <property type="entry name" value="HTHLYSR"/>
</dbReference>
<organism evidence="2">
    <name type="scientific">Staphylococcus haemolyticus</name>
    <dbReference type="NCBI Taxonomy" id="1283"/>
    <lineage>
        <taxon>Bacteria</taxon>
        <taxon>Bacillati</taxon>
        <taxon>Bacillota</taxon>
        <taxon>Bacilli</taxon>
        <taxon>Bacillales</taxon>
        <taxon>Staphylococcaceae</taxon>
        <taxon>Staphylococcus</taxon>
    </lineage>
</organism>
<dbReference type="Proteomes" id="UP001269271">
    <property type="component" value="Unassembled WGS sequence"/>
</dbReference>
<dbReference type="SUPFAM" id="SSF46785">
    <property type="entry name" value="Winged helix' DNA-binding domain"/>
    <property type="match status" value="1"/>
</dbReference>
<reference evidence="2" key="1">
    <citation type="submission" date="2013-03" db="EMBL/GenBank/DDBJ databases">
        <authorList>
            <person name="Borui P."/>
            <person name="Yunsong Y."/>
        </authorList>
    </citation>
    <scope>NUCLEOTIDE SEQUENCE</scope>
    <source>
        <strain evidence="2">SH32</strain>
    </source>
</reference>